<evidence type="ECO:0000256" key="1">
    <source>
        <dbReference type="SAM" id="MobiDB-lite"/>
    </source>
</evidence>
<dbReference type="EMBL" id="GL349485">
    <property type="protein sequence ID" value="KNC54028.1"/>
    <property type="molecule type" value="Genomic_DNA"/>
</dbReference>
<gene>
    <name evidence="2" type="ORF">AMSG_09688</name>
</gene>
<proteinExistence type="predicted"/>
<dbReference type="Proteomes" id="UP000054408">
    <property type="component" value="Unassembled WGS sequence"/>
</dbReference>
<evidence type="ECO:0000313" key="3">
    <source>
        <dbReference type="Proteomes" id="UP000054408"/>
    </source>
</evidence>
<accession>A0A0L0DRF3</accession>
<feature type="compositionally biased region" description="Basic residues" evidence="1">
    <location>
        <begin position="189"/>
        <end position="201"/>
    </location>
</feature>
<dbReference type="GeneID" id="25568096"/>
<evidence type="ECO:0000313" key="2">
    <source>
        <dbReference type="EMBL" id="KNC54028.1"/>
    </source>
</evidence>
<reference evidence="2 3" key="1">
    <citation type="submission" date="2010-05" db="EMBL/GenBank/DDBJ databases">
        <title>The Genome Sequence of Thecamonas trahens ATCC 50062.</title>
        <authorList>
            <consortium name="The Broad Institute Genome Sequencing Platform"/>
            <person name="Russ C."/>
            <person name="Cuomo C."/>
            <person name="Shea T."/>
            <person name="Young S.K."/>
            <person name="Zeng Q."/>
            <person name="Koehrsen M."/>
            <person name="Haas B."/>
            <person name="Borodovsky M."/>
            <person name="Guigo R."/>
            <person name="Alvarado L."/>
            <person name="Berlin A."/>
            <person name="Bochicchio J."/>
            <person name="Borenstein D."/>
            <person name="Chapman S."/>
            <person name="Chen Z."/>
            <person name="Freedman E."/>
            <person name="Gellesch M."/>
            <person name="Goldberg J."/>
            <person name="Griggs A."/>
            <person name="Gujja S."/>
            <person name="Heilman E."/>
            <person name="Heiman D."/>
            <person name="Hepburn T."/>
            <person name="Howarth C."/>
            <person name="Jen D."/>
            <person name="Larson L."/>
            <person name="Mehta T."/>
            <person name="Park D."/>
            <person name="Pearson M."/>
            <person name="Roberts A."/>
            <person name="Saif S."/>
            <person name="Shenoy N."/>
            <person name="Sisk P."/>
            <person name="Stolte C."/>
            <person name="Sykes S."/>
            <person name="Thomson T."/>
            <person name="Walk T."/>
            <person name="White J."/>
            <person name="Yandava C."/>
            <person name="Burger G."/>
            <person name="Gray M.W."/>
            <person name="Holland P.W.H."/>
            <person name="King N."/>
            <person name="Lang F.B.F."/>
            <person name="Roger A.J."/>
            <person name="Ruiz-Trillo I."/>
            <person name="Lander E."/>
            <person name="Nusbaum C."/>
        </authorList>
    </citation>
    <scope>NUCLEOTIDE SEQUENCE [LARGE SCALE GENOMIC DNA]</scope>
    <source>
        <strain evidence="2 3">ATCC 50062</strain>
    </source>
</reference>
<keyword evidence="3" id="KW-1185">Reference proteome</keyword>
<dbReference type="RefSeq" id="XP_013754041.1">
    <property type="nucleotide sequence ID" value="XM_013898587.1"/>
</dbReference>
<feature type="region of interest" description="Disordered" evidence="1">
    <location>
        <begin position="171"/>
        <end position="267"/>
    </location>
</feature>
<dbReference type="AlphaFoldDB" id="A0A0L0DRF3"/>
<sequence length="325" mass="36184">MMCTMVVLEALLPISMTSMTMTMMMMMMMMMRKNSDSDVSMSEYRTMTLDTAATSAVRQLWLVRDQVTSDAALAEQLEAEEFDEFRNQRDWDGIREGITDSEAVATQLEEEERRAFQAAEAERRAAIASREQADAATAAAIAAADLASTPAAAAGTLPLVALDASDDNAAVAGPSGGSADADADADAARRRKKKKRRKRERRGFYNPEDDVMATVDDSQLPDLAPPATLVDSSDDADFEVLRPPPELPDSDDDDGAPERSKSKAELELEKKLEDQRQLILDWRFLFFKKHSRPALFADMTDSKKVRKMLAKYRSILRKLIKKRKC</sequence>
<name>A0A0L0DRF3_THETB</name>
<protein>
    <submittedName>
        <fullName evidence="2">Uncharacterized protein</fullName>
    </submittedName>
</protein>
<feature type="compositionally biased region" description="Basic and acidic residues" evidence="1">
    <location>
        <begin position="256"/>
        <end position="267"/>
    </location>
</feature>
<organism evidence="2 3">
    <name type="scientific">Thecamonas trahens ATCC 50062</name>
    <dbReference type="NCBI Taxonomy" id="461836"/>
    <lineage>
        <taxon>Eukaryota</taxon>
        <taxon>Apusozoa</taxon>
        <taxon>Apusomonadida</taxon>
        <taxon>Apusomonadidae</taxon>
        <taxon>Thecamonas</taxon>
    </lineage>
</organism>